<evidence type="ECO:0000256" key="4">
    <source>
        <dbReference type="ARBA" id="ARBA00023242"/>
    </source>
</evidence>
<evidence type="ECO:0000256" key="2">
    <source>
        <dbReference type="ARBA" id="ARBA00010427"/>
    </source>
</evidence>
<dbReference type="Pfam" id="PF05179">
    <property type="entry name" value="CDC73_C"/>
    <property type="match status" value="1"/>
</dbReference>
<evidence type="ECO:0000313" key="7">
    <source>
        <dbReference type="EMBL" id="CAG8623822.1"/>
    </source>
</evidence>
<feature type="compositionally biased region" description="Low complexity" evidence="5">
    <location>
        <begin position="397"/>
        <end position="406"/>
    </location>
</feature>
<protein>
    <submittedName>
        <fullName evidence="7">13182_t:CDS:1</fullName>
    </submittedName>
</protein>
<dbReference type="PANTHER" id="PTHR12466">
    <property type="entry name" value="CDC73 DOMAIN PROTEIN"/>
    <property type="match status" value="1"/>
</dbReference>
<feature type="compositionally biased region" description="Polar residues" evidence="5">
    <location>
        <begin position="279"/>
        <end position="292"/>
    </location>
</feature>
<feature type="region of interest" description="Disordered" evidence="5">
    <location>
        <begin position="377"/>
        <end position="416"/>
    </location>
</feature>
<dbReference type="GO" id="GO:0006368">
    <property type="term" value="P:transcription elongation by RNA polymerase II"/>
    <property type="evidence" value="ECO:0007669"/>
    <property type="project" value="InterPro"/>
</dbReference>
<dbReference type="InterPro" id="IPR007852">
    <property type="entry name" value="Cdc73/Parafibromin"/>
</dbReference>
<keyword evidence="3" id="KW-0804">Transcription</keyword>
<feature type="compositionally biased region" description="Polar residues" evidence="5">
    <location>
        <begin position="243"/>
        <end position="258"/>
    </location>
</feature>
<evidence type="ECO:0000259" key="6">
    <source>
        <dbReference type="Pfam" id="PF05179"/>
    </source>
</evidence>
<keyword evidence="8" id="KW-1185">Reference proteome</keyword>
<evidence type="ECO:0000256" key="5">
    <source>
        <dbReference type="SAM" id="MobiDB-lite"/>
    </source>
</evidence>
<dbReference type="PANTHER" id="PTHR12466:SF8">
    <property type="entry name" value="PARAFIBROMIN"/>
    <property type="match status" value="1"/>
</dbReference>
<reference evidence="7" key="1">
    <citation type="submission" date="2021-06" db="EMBL/GenBank/DDBJ databases">
        <authorList>
            <person name="Kallberg Y."/>
            <person name="Tangrot J."/>
            <person name="Rosling A."/>
        </authorList>
    </citation>
    <scope>NUCLEOTIDE SEQUENCE</scope>
    <source>
        <strain evidence="7">FL130A</strain>
    </source>
</reference>
<dbReference type="Gene3D" id="3.40.50.11990">
    <property type="entry name" value="RNA polymerase II accessory factor, Cdc73 C-terminal domain"/>
    <property type="match status" value="1"/>
</dbReference>
<comment type="subcellular location">
    <subcellularLocation>
        <location evidence="1">Nucleus</location>
    </subcellularLocation>
</comment>
<feature type="domain" description="Cell division control protein 73 C-terminal" evidence="6">
    <location>
        <begin position="414"/>
        <end position="562"/>
    </location>
</feature>
<organism evidence="7 8">
    <name type="scientific">Ambispora leptoticha</name>
    <dbReference type="NCBI Taxonomy" id="144679"/>
    <lineage>
        <taxon>Eukaryota</taxon>
        <taxon>Fungi</taxon>
        <taxon>Fungi incertae sedis</taxon>
        <taxon>Mucoromycota</taxon>
        <taxon>Glomeromycotina</taxon>
        <taxon>Glomeromycetes</taxon>
        <taxon>Archaeosporales</taxon>
        <taxon>Ambisporaceae</taxon>
        <taxon>Ambispora</taxon>
    </lineage>
</organism>
<comment type="caution">
    <text evidence="7">The sequence shown here is derived from an EMBL/GenBank/DDBJ whole genome shotgun (WGS) entry which is preliminary data.</text>
</comment>
<feature type="compositionally biased region" description="Polar residues" evidence="5">
    <location>
        <begin position="384"/>
        <end position="396"/>
    </location>
</feature>
<dbReference type="InterPro" id="IPR031336">
    <property type="entry name" value="CDC73_C"/>
</dbReference>
<dbReference type="OrthoDB" id="2186602at2759"/>
<accession>A0A9N9D5D3</accession>
<feature type="compositionally biased region" description="Basic and acidic residues" evidence="5">
    <location>
        <begin position="293"/>
        <end position="306"/>
    </location>
</feature>
<dbReference type="EMBL" id="CAJVPS010006298">
    <property type="protein sequence ID" value="CAG8623822.1"/>
    <property type="molecule type" value="Genomic_DNA"/>
</dbReference>
<dbReference type="GO" id="GO:0032968">
    <property type="term" value="P:positive regulation of transcription elongation by RNA polymerase II"/>
    <property type="evidence" value="ECO:0007669"/>
    <property type="project" value="TreeGrafter"/>
</dbReference>
<feature type="region of interest" description="Disordered" evidence="5">
    <location>
        <begin position="206"/>
        <end position="312"/>
    </location>
</feature>
<gene>
    <name evidence="7" type="ORF">ALEPTO_LOCUS9079</name>
</gene>
<keyword evidence="4" id="KW-0539">Nucleus</keyword>
<feature type="region of interest" description="Disordered" evidence="5">
    <location>
        <begin position="115"/>
        <end position="171"/>
    </location>
</feature>
<dbReference type="InterPro" id="IPR038103">
    <property type="entry name" value="CDC73_C_sf"/>
</dbReference>
<dbReference type="AlphaFoldDB" id="A0A9N9D5D3"/>
<name>A0A9N9D5D3_9GLOM</name>
<evidence type="ECO:0000313" key="8">
    <source>
        <dbReference type="Proteomes" id="UP000789508"/>
    </source>
</evidence>
<evidence type="ECO:0000256" key="3">
    <source>
        <dbReference type="ARBA" id="ARBA00023163"/>
    </source>
</evidence>
<dbReference type="GO" id="GO:0000993">
    <property type="term" value="F:RNA polymerase II complex binding"/>
    <property type="evidence" value="ECO:0007669"/>
    <property type="project" value="TreeGrafter"/>
</dbReference>
<feature type="compositionally biased region" description="Low complexity" evidence="5">
    <location>
        <begin position="263"/>
        <end position="273"/>
    </location>
</feature>
<proteinExistence type="inferred from homology"/>
<comment type="similarity">
    <text evidence="2">Belongs to the CDC73 family.</text>
</comment>
<dbReference type="GO" id="GO:0016593">
    <property type="term" value="C:Cdc73/Paf1 complex"/>
    <property type="evidence" value="ECO:0007669"/>
    <property type="project" value="InterPro"/>
</dbReference>
<evidence type="ECO:0000256" key="1">
    <source>
        <dbReference type="ARBA" id="ARBA00004123"/>
    </source>
</evidence>
<dbReference type="Proteomes" id="UP000789508">
    <property type="component" value="Unassembled WGS sequence"/>
</dbReference>
<sequence>MSTPDPISLLHDYYRNKEAVFHLDYEKDHISSDYKDLSQAVYLQFGTHILDKETPTTFESSDEPYSLGVLYHAMKTKDLNYDEYHTDAIENAKFQVPMNFMDRKKWLKELEKHLASAPPDFPPPPPVAATTTVEVDSSDDDPLNDKYSYDDQASPMEESESFDAPRNNQNNDHIIKENENQINSGSNNFDLTDLSKGDDSVAIERNDVDSLSFNPSKYPGSPLDYETETHRPTLSPVEIPQTDEFNTETLDNASSNHVDTTKTHNNTSNTSESPKMGKSRTNSKFSARGHSSTQDDNRRQGKKRDSTNAFLHSESELARVTYLAKRHRCSTDEYMPDKQWLDENMTKRERPIVEHDHISLTKKNSLSKYLELAHDLINKPRPLQPNQIRASNTHYRSSSSKPSSTSRNNEKEPKKPIIMVSPSPRAMIGIYNAKDFFQDSVFIENEQKRSLHTASKPTLVEFTYKEKKYEIADLADTLKPEDWDRVVGVVVDGNDWQFKHWKWQSTEEIFKKVKAFHFKYSHQPTIDNVLRWGKSVQVINISRDFRHKDAEAHQTFWDALETHIYLNLT</sequence>